<evidence type="ECO:0000313" key="3">
    <source>
        <dbReference type="Proteomes" id="UP000008888"/>
    </source>
</evidence>
<dbReference type="STRING" id="857087.Metme_3627"/>
<feature type="compositionally biased region" description="Basic and acidic residues" evidence="1">
    <location>
        <begin position="1"/>
        <end position="23"/>
    </location>
</feature>
<dbReference type="HOGENOM" id="CLU_3027102_0_0_6"/>
<organism evidence="2 3">
    <name type="scientific">Methylomonas methanica (strain DSM 25384 / MC09)</name>
    <dbReference type="NCBI Taxonomy" id="857087"/>
    <lineage>
        <taxon>Bacteria</taxon>
        <taxon>Pseudomonadati</taxon>
        <taxon>Pseudomonadota</taxon>
        <taxon>Gammaproteobacteria</taxon>
        <taxon>Methylococcales</taxon>
        <taxon>Methylococcaceae</taxon>
        <taxon>Methylomonas</taxon>
    </lineage>
</organism>
<proteinExistence type="predicted"/>
<accession>F9ZVK6</accession>
<sequence>MSIDNDRNPEPHGGETGQPEKKAWFAPQLTSESIAGLTENGGTPGSDGLGSSTLS</sequence>
<reference evidence="2 3" key="1">
    <citation type="journal article" date="2011" name="J. Bacteriol.">
        <title>Complete Genome Sequence of the Aerobic Marine Methanotroph Methylomonas methanica MC09.</title>
        <authorList>
            <person name="Boden R."/>
            <person name="Cunliffe M."/>
            <person name="Scanlan J."/>
            <person name="Moussard H."/>
            <person name="Kits K.D."/>
            <person name="Klotz M.G."/>
            <person name="Jetten M.S."/>
            <person name="Vuilleumier S."/>
            <person name="Han J."/>
            <person name="Peters L."/>
            <person name="Mikhailova N."/>
            <person name="Teshima H."/>
            <person name="Tapia R."/>
            <person name="Kyrpides N."/>
            <person name="Ivanova N."/>
            <person name="Pagani I."/>
            <person name="Cheng J.F."/>
            <person name="Goodwin L."/>
            <person name="Han C."/>
            <person name="Hauser L."/>
            <person name="Land M.L."/>
            <person name="Lapidus A."/>
            <person name="Lucas S."/>
            <person name="Pitluck S."/>
            <person name="Woyke T."/>
            <person name="Stein L."/>
            <person name="Murrell J.C."/>
        </authorList>
    </citation>
    <scope>NUCLEOTIDE SEQUENCE [LARGE SCALE GENOMIC DNA]</scope>
    <source>
        <strain evidence="2 3">MC09</strain>
    </source>
</reference>
<name>F9ZVK6_METMM</name>
<evidence type="ECO:0000313" key="2">
    <source>
        <dbReference type="EMBL" id="AEG01988.1"/>
    </source>
</evidence>
<keyword evidence="3" id="KW-1185">Reference proteome</keyword>
<reference evidence="3" key="3">
    <citation type="submission" date="2011-05" db="EMBL/GenBank/DDBJ databases">
        <title>Complete sequence of Methylomonas methanica MC09.</title>
        <authorList>
            <consortium name="US DOE Joint Genome Institute"/>
            <person name="Lucas S."/>
            <person name="Han J."/>
            <person name="Lapidus A."/>
            <person name="Cheng J.-F."/>
            <person name="Goodwin L."/>
            <person name="Pitluck S."/>
            <person name="Peters L."/>
            <person name="Mikhailova N."/>
            <person name="Teshima H."/>
            <person name="Han C."/>
            <person name="Tapia R."/>
            <person name="Land M."/>
            <person name="Hauser L."/>
            <person name="Kyrpides N."/>
            <person name="Ivanova N."/>
            <person name="Pagani I."/>
            <person name="Stein L."/>
            <person name="Woyke T."/>
        </authorList>
    </citation>
    <scope>NUCLEOTIDE SEQUENCE [LARGE SCALE GENOMIC DNA]</scope>
    <source>
        <strain evidence="3">MC09</strain>
    </source>
</reference>
<evidence type="ECO:0000256" key="1">
    <source>
        <dbReference type="SAM" id="MobiDB-lite"/>
    </source>
</evidence>
<dbReference type="RefSeq" id="WP_013820207.1">
    <property type="nucleotide sequence ID" value="NC_015572.1"/>
</dbReference>
<dbReference type="AlphaFoldDB" id="F9ZVK6"/>
<dbReference type="Proteomes" id="UP000008888">
    <property type="component" value="Chromosome"/>
</dbReference>
<reference key="2">
    <citation type="submission" date="2011-05" db="EMBL/GenBank/DDBJ databases">
        <title>Complete genome sequence of the aerobic marine methanotroph Methylomonas methanica MC09.</title>
        <authorList>
            <person name="Boden R."/>
            <person name="Cunliffe M."/>
            <person name="Scanlan J."/>
            <person name="Moussard H."/>
            <person name="Kits K.D."/>
            <person name="Klotz M."/>
            <person name="Jetten M."/>
            <person name="Vuilleumier S."/>
            <person name="Han J."/>
            <person name="Peters L."/>
            <person name="Mikhailova N."/>
            <person name="Teshima H."/>
            <person name="Tapia R."/>
            <person name="Kyrpides N."/>
            <person name="Ivanova N."/>
            <person name="Pagani I."/>
            <person name="Cheng J.-F."/>
            <person name="Goodwin L."/>
            <person name="Han C."/>
            <person name="Hauser L."/>
            <person name="Land M."/>
            <person name="Lapidus A."/>
            <person name="Lucas S."/>
            <person name="Pitluck S."/>
            <person name="Woyke T."/>
            <person name="Stein L.Y."/>
            <person name="Murrell C."/>
        </authorList>
    </citation>
    <scope>NUCLEOTIDE SEQUENCE</scope>
    <source>
        <strain>MC09</strain>
    </source>
</reference>
<protein>
    <submittedName>
        <fullName evidence="2">Uncharacterized protein</fullName>
    </submittedName>
</protein>
<dbReference type="KEGG" id="mmt:Metme_3627"/>
<dbReference type="EMBL" id="CP002738">
    <property type="protein sequence ID" value="AEG01988.1"/>
    <property type="molecule type" value="Genomic_DNA"/>
</dbReference>
<feature type="region of interest" description="Disordered" evidence="1">
    <location>
        <begin position="1"/>
        <end position="55"/>
    </location>
</feature>
<gene>
    <name evidence="2" type="ordered locus">Metme_3627</name>
</gene>